<proteinExistence type="predicted"/>
<reference evidence="1" key="2">
    <citation type="submission" date="2025-09" db="UniProtKB">
        <authorList>
            <consortium name="Ensembl"/>
        </authorList>
    </citation>
    <scope>IDENTIFICATION</scope>
</reference>
<reference evidence="1" key="1">
    <citation type="submission" date="2025-08" db="UniProtKB">
        <authorList>
            <consortium name="Ensembl"/>
        </authorList>
    </citation>
    <scope>IDENTIFICATION</scope>
</reference>
<name>A0A8C5PHH9_9ANUR</name>
<dbReference type="Ensembl" id="ENSLLET00000023760.1">
    <property type="protein sequence ID" value="ENSLLEP00000022886.1"/>
    <property type="gene ID" value="ENSLLEG00000014519.1"/>
</dbReference>
<evidence type="ECO:0000313" key="2">
    <source>
        <dbReference type="Proteomes" id="UP000694569"/>
    </source>
</evidence>
<keyword evidence="2" id="KW-1185">Reference proteome</keyword>
<accession>A0A8C5PHH9</accession>
<sequence>MRLHISTTQFIVKRHLTRESRATAIMSCLRGSPCCFPITVRISSISDSTNFFASSLSEAIRLLMITIPLCWTCKSSFRQSLCSSSNH</sequence>
<evidence type="ECO:0000313" key="1">
    <source>
        <dbReference type="Ensembl" id="ENSLLEP00000022886.1"/>
    </source>
</evidence>
<organism evidence="1 2">
    <name type="scientific">Leptobrachium leishanense</name>
    <name type="common">Leishan spiny toad</name>
    <dbReference type="NCBI Taxonomy" id="445787"/>
    <lineage>
        <taxon>Eukaryota</taxon>
        <taxon>Metazoa</taxon>
        <taxon>Chordata</taxon>
        <taxon>Craniata</taxon>
        <taxon>Vertebrata</taxon>
        <taxon>Euteleostomi</taxon>
        <taxon>Amphibia</taxon>
        <taxon>Batrachia</taxon>
        <taxon>Anura</taxon>
        <taxon>Pelobatoidea</taxon>
        <taxon>Megophryidae</taxon>
        <taxon>Leptobrachium</taxon>
    </lineage>
</organism>
<dbReference type="Proteomes" id="UP000694569">
    <property type="component" value="Unplaced"/>
</dbReference>
<dbReference type="AlphaFoldDB" id="A0A8C5PHH9"/>
<protein>
    <submittedName>
        <fullName evidence="1">Uncharacterized protein</fullName>
    </submittedName>
</protein>
<dbReference type="GeneTree" id="ENSGT00950000185966"/>